<organism evidence="1 2">
    <name type="scientific">Virgibacillus dokdonensis</name>
    <dbReference type="NCBI Taxonomy" id="302167"/>
    <lineage>
        <taxon>Bacteria</taxon>
        <taxon>Bacillati</taxon>
        <taxon>Bacillota</taxon>
        <taxon>Bacilli</taxon>
        <taxon>Bacillales</taxon>
        <taxon>Bacillaceae</taxon>
        <taxon>Virgibacillus</taxon>
    </lineage>
</organism>
<dbReference type="RefSeq" id="WP_116277205.1">
    <property type="nucleotide sequence ID" value="NZ_NFZX01000003.1"/>
</dbReference>
<dbReference type="InterPro" id="IPR025915">
    <property type="entry name" value="Phage_gp49_66"/>
</dbReference>
<evidence type="ECO:0000313" key="2">
    <source>
        <dbReference type="Proteomes" id="UP000256488"/>
    </source>
</evidence>
<dbReference type="AlphaFoldDB" id="A0A3E0WXZ3"/>
<dbReference type="Pfam" id="PF13876">
    <property type="entry name" value="Phage_gp49_66"/>
    <property type="match status" value="1"/>
</dbReference>
<gene>
    <name evidence="1" type="ORF">CAI16_02920</name>
</gene>
<comment type="caution">
    <text evidence="1">The sequence shown here is derived from an EMBL/GenBank/DDBJ whole genome shotgun (WGS) entry which is preliminary data.</text>
</comment>
<evidence type="ECO:0000313" key="1">
    <source>
        <dbReference type="EMBL" id="RFA37041.1"/>
    </source>
</evidence>
<dbReference type="EMBL" id="NFZX01000003">
    <property type="protein sequence ID" value="RFA37041.1"/>
    <property type="molecule type" value="Genomic_DNA"/>
</dbReference>
<proteinExistence type="predicted"/>
<sequence length="88" mass="10132">MSNKVTKEQIDDIMVHSEYEVFHKIFDKQCVVVAKLPNGFTVIGESACVNPKIYDEEIGENLAKKRIEDRIWELEGYKLQCNLKGGEQ</sequence>
<reference evidence="1 2" key="1">
    <citation type="submission" date="2017-05" db="EMBL/GenBank/DDBJ databases">
        <title>Virgibacillus sp. AK90 isolated from a saltern of Kakinada, India.</title>
        <authorList>
            <person name="Gupta V."/>
            <person name="Sidhu C."/>
            <person name="Korpole S."/>
            <person name="Pinnaka A.K."/>
        </authorList>
    </citation>
    <scope>NUCLEOTIDE SEQUENCE [LARGE SCALE GENOMIC DNA]</scope>
    <source>
        <strain evidence="1 2">AK90</strain>
    </source>
</reference>
<accession>A0A3E0WXZ3</accession>
<evidence type="ECO:0008006" key="3">
    <source>
        <dbReference type="Google" id="ProtNLM"/>
    </source>
</evidence>
<dbReference type="Proteomes" id="UP000256488">
    <property type="component" value="Unassembled WGS sequence"/>
</dbReference>
<protein>
    <recommendedName>
        <fullName evidence="3">Phage protein</fullName>
    </recommendedName>
</protein>
<name>A0A3E0WXZ3_9BACI</name>